<dbReference type="Gene3D" id="3.80.10.10">
    <property type="entry name" value="Ribonuclease Inhibitor"/>
    <property type="match status" value="1"/>
</dbReference>
<name>T0QB15_SAPDV</name>
<dbReference type="AlphaFoldDB" id="T0QB15"/>
<dbReference type="EMBL" id="JH767173">
    <property type="protein sequence ID" value="EQC30725.1"/>
    <property type="molecule type" value="Genomic_DNA"/>
</dbReference>
<dbReference type="Proteomes" id="UP000030762">
    <property type="component" value="Unassembled WGS sequence"/>
</dbReference>
<dbReference type="VEuPathDB" id="FungiDB:SDRG_11484"/>
<dbReference type="GeneID" id="19952211"/>
<accession>T0QB15</accession>
<protein>
    <submittedName>
        <fullName evidence="1">Uncharacterized protein</fullName>
    </submittedName>
</protein>
<evidence type="ECO:0000313" key="2">
    <source>
        <dbReference type="Proteomes" id="UP000030762"/>
    </source>
</evidence>
<proteinExistence type="predicted"/>
<reference evidence="1 2" key="1">
    <citation type="submission" date="2012-04" db="EMBL/GenBank/DDBJ databases">
        <title>The Genome Sequence of Saprolegnia declina VS20.</title>
        <authorList>
            <consortium name="The Broad Institute Genome Sequencing Platform"/>
            <person name="Russ C."/>
            <person name="Nusbaum C."/>
            <person name="Tyler B."/>
            <person name="van West P."/>
            <person name="Dieguez-Uribeondo J."/>
            <person name="de Bruijn I."/>
            <person name="Tripathy S."/>
            <person name="Jiang R."/>
            <person name="Young S.K."/>
            <person name="Zeng Q."/>
            <person name="Gargeya S."/>
            <person name="Fitzgerald M."/>
            <person name="Haas B."/>
            <person name="Abouelleil A."/>
            <person name="Alvarado L."/>
            <person name="Arachchi H.M."/>
            <person name="Berlin A."/>
            <person name="Chapman S.B."/>
            <person name="Goldberg J."/>
            <person name="Griggs A."/>
            <person name="Gujja S."/>
            <person name="Hansen M."/>
            <person name="Howarth C."/>
            <person name="Imamovic A."/>
            <person name="Larimer J."/>
            <person name="McCowen C."/>
            <person name="Montmayeur A."/>
            <person name="Murphy C."/>
            <person name="Neiman D."/>
            <person name="Pearson M."/>
            <person name="Priest M."/>
            <person name="Roberts A."/>
            <person name="Saif S."/>
            <person name="Shea T."/>
            <person name="Sisk P."/>
            <person name="Sykes S."/>
            <person name="Wortman J."/>
            <person name="Nusbaum C."/>
            <person name="Birren B."/>
        </authorList>
    </citation>
    <scope>NUCLEOTIDE SEQUENCE [LARGE SCALE GENOMIC DNA]</scope>
    <source>
        <strain evidence="1 2">VS20</strain>
    </source>
</reference>
<dbReference type="SUPFAM" id="SSF52047">
    <property type="entry name" value="RNI-like"/>
    <property type="match status" value="1"/>
</dbReference>
<organism evidence="1 2">
    <name type="scientific">Saprolegnia diclina (strain VS20)</name>
    <dbReference type="NCBI Taxonomy" id="1156394"/>
    <lineage>
        <taxon>Eukaryota</taxon>
        <taxon>Sar</taxon>
        <taxon>Stramenopiles</taxon>
        <taxon>Oomycota</taxon>
        <taxon>Saprolegniomycetes</taxon>
        <taxon>Saprolegniales</taxon>
        <taxon>Saprolegniaceae</taxon>
        <taxon>Saprolegnia</taxon>
    </lineage>
</organism>
<keyword evidence="2" id="KW-1185">Reference proteome</keyword>
<evidence type="ECO:0000313" key="1">
    <source>
        <dbReference type="EMBL" id="EQC30725.1"/>
    </source>
</evidence>
<sequence length="182" mass="20214">MFRQLHELHVVALRADDVDSFLTGLVCVPALQYLSVSRSLIGARDFATLLMENLVATCPHLEKLRLDTVPLNCNAVSAVLAGAPRLPRLKWLNVSPMASMLPTDIFYVLPELIAAGRHVRELLFVVPMLQDDDELAVLRVLALAHEVPFFCGNLPHNADAYVVDALGAPHKQSDRCRLRISW</sequence>
<dbReference type="RefSeq" id="XP_008615749.1">
    <property type="nucleotide sequence ID" value="XM_008617527.1"/>
</dbReference>
<dbReference type="InterPro" id="IPR032675">
    <property type="entry name" value="LRR_dom_sf"/>
</dbReference>
<gene>
    <name evidence="1" type="ORF">SDRG_11484</name>
</gene>
<dbReference type="InParanoid" id="T0QB15"/>